<name>A0A835PS44_VANPL</name>
<protein>
    <submittedName>
        <fullName evidence="2">Uncharacterized protein</fullName>
    </submittedName>
</protein>
<comment type="caution">
    <text evidence="2">The sequence shown here is derived from an EMBL/GenBank/DDBJ whole genome shotgun (WGS) entry which is preliminary data.</text>
</comment>
<dbReference type="AlphaFoldDB" id="A0A835PS44"/>
<evidence type="ECO:0000313" key="2">
    <source>
        <dbReference type="EMBL" id="KAG0459260.1"/>
    </source>
</evidence>
<proteinExistence type="predicted"/>
<evidence type="ECO:0000256" key="1">
    <source>
        <dbReference type="SAM" id="MobiDB-lite"/>
    </source>
</evidence>
<feature type="region of interest" description="Disordered" evidence="1">
    <location>
        <begin position="30"/>
        <end position="78"/>
    </location>
</feature>
<sequence>MVGGRRGRSCSHLFYYSAGSSTFSRDVITGKEKSESGNMDKGNGLQSIIRPRRNESGNMDKGSGHMARDCPKVSDMKSCQYPDPVEAEECEPW</sequence>
<dbReference type="EMBL" id="JADCNM010000012">
    <property type="protein sequence ID" value="KAG0459260.1"/>
    <property type="molecule type" value="Genomic_DNA"/>
</dbReference>
<evidence type="ECO:0000313" key="3">
    <source>
        <dbReference type="Proteomes" id="UP000639772"/>
    </source>
</evidence>
<reference evidence="2 3" key="1">
    <citation type="journal article" date="2020" name="Nat. Food">
        <title>A phased Vanilla planifolia genome enables genetic improvement of flavour and production.</title>
        <authorList>
            <person name="Hasing T."/>
            <person name="Tang H."/>
            <person name="Brym M."/>
            <person name="Khazi F."/>
            <person name="Huang T."/>
            <person name="Chambers A.H."/>
        </authorList>
    </citation>
    <scope>NUCLEOTIDE SEQUENCE [LARGE SCALE GENOMIC DNA]</scope>
    <source>
        <tissue evidence="2">Leaf</tissue>
    </source>
</reference>
<accession>A0A835PS44</accession>
<gene>
    <name evidence="2" type="ORF">HPP92_022388</name>
</gene>
<organism evidence="2 3">
    <name type="scientific">Vanilla planifolia</name>
    <name type="common">Vanilla</name>
    <dbReference type="NCBI Taxonomy" id="51239"/>
    <lineage>
        <taxon>Eukaryota</taxon>
        <taxon>Viridiplantae</taxon>
        <taxon>Streptophyta</taxon>
        <taxon>Embryophyta</taxon>
        <taxon>Tracheophyta</taxon>
        <taxon>Spermatophyta</taxon>
        <taxon>Magnoliopsida</taxon>
        <taxon>Liliopsida</taxon>
        <taxon>Asparagales</taxon>
        <taxon>Orchidaceae</taxon>
        <taxon>Vanilloideae</taxon>
        <taxon>Vanilleae</taxon>
        <taxon>Vanilla</taxon>
    </lineage>
</organism>
<dbReference type="Proteomes" id="UP000639772">
    <property type="component" value="Chromosome 12"/>
</dbReference>
<feature type="compositionally biased region" description="Basic and acidic residues" evidence="1">
    <location>
        <begin position="62"/>
        <end position="75"/>
    </location>
</feature>